<sequence>PTWSLSLSPSLLQQVVVLLPSTAAATTMSDDYCTTALHSVCLVLFSSLVTLLLPVLVLYCASSFSL</sequence>
<evidence type="ECO:0000256" key="2">
    <source>
        <dbReference type="SAM" id="SignalP"/>
    </source>
</evidence>
<dbReference type="AlphaFoldDB" id="A0A0K2TKY1"/>
<feature type="non-terminal residue" evidence="3">
    <location>
        <position position="1"/>
    </location>
</feature>
<keyword evidence="1" id="KW-0812">Transmembrane</keyword>
<keyword evidence="2" id="KW-0732">Signal</keyword>
<feature type="signal peptide" evidence="2">
    <location>
        <begin position="1"/>
        <end position="24"/>
    </location>
</feature>
<proteinExistence type="predicted"/>
<dbReference type="EMBL" id="HACA01009218">
    <property type="protein sequence ID" value="CDW26579.1"/>
    <property type="molecule type" value="Transcribed_RNA"/>
</dbReference>
<keyword evidence="1" id="KW-0472">Membrane</keyword>
<name>A0A0K2TKY1_LEPSM</name>
<feature type="chain" id="PRO_5005487857" evidence="2">
    <location>
        <begin position="25"/>
        <end position="66"/>
    </location>
</feature>
<feature type="transmembrane region" description="Helical" evidence="1">
    <location>
        <begin position="35"/>
        <end position="61"/>
    </location>
</feature>
<evidence type="ECO:0000256" key="1">
    <source>
        <dbReference type="SAM" id="Phobius"/>
    </source>
</evidence>
<evidence type="ECO:0000313" key="3">
    <source>
        <dbReference type="EMBL" id="CDW26579.1"/>
    </source>
</evidence>
<accession>A0A0K2TKY1</accession>
<organism evidence="3">
    <name type="scientific">Lepeophtheirus salmonis</name>
    <name type="common">Salmon louse</name>
    <name type="synonym">Caligus salmonis</name>
    <dbReference type="NCBI Taxonomy" id="72036"/>
    <lineage>
        <taxon>Eukaryota</taxon>
        <taxon>Metazoa</taxon>
        <taxon>Ecdysozoa</taxon>
        <taxon>Arthropoda</taxon>
        <taxon>Crustacea</taxon>
        <taxon>Multicrustacea</taxon>
        <taxon>Hexanauplia</taxon>
        <taxon>Copepoda</taxon>
        <taxon>Siphonostomatoida</taxon>
        <taxon>Caligidae</taxon>
        <taxon>Lepeophtheirus</taxon>
    </lineage>
</organism>
<reference evidence="3" key="1">
    <citation type="submission" date="2014-05" db="EMBL/GenBank/DDBJ databases">
        <authorList>
            <person name="Chronopoulou M."/>
        </authorList>
    </citation>
    <scope>NUCLEOTIDE SEQUENCE</scope>
    <source>
        <tissue evidence="3">Whole organism</tissue>
    </source>
</reference>
<keyword evidence="1" id="KW-1133">Transmembrane helix</keyword>
<protein>
    <submittedName>
        <fullName evidence="3">Uncharacterized protein</fullName>
    </submittedName>
</protein>